<dbReference type="Proteomes" id="UP001596098">
    <property type="component" value="Unassembled WGS sequence"/>
</dbReference>
<accession>A0ABW1QXE1</accession>
<feature type="transmembrane region" description="Helical" evidence="1">
    <location>
        <begin position="18"/>
        <end position="39"/>
    </location>
</feature>
<dbReference type="EMBL" id="JBHSQI010000003">
    <property type="protein sequence ID" value="MFC6153269.1"/>
    <property type="molecule type" value="Genomic_DNA"/>
</dbReference>
<evidence type="ECO:0008006" key="4">
    <source>
        <dbReference type="Google" id="ProtNLM"/>
    </source>
</evidence>
<comment type="caution">
    <text evidence="2">The sequence shown here is derived from an EMBL/GenBank/DDBJ whole genome shotgun (WGS) entry which is preliminary data.</text>
</comment>
<keyword evidence="3" id="KW-1185">Reference proteome</keyword>
<sequence>MTSDAATSSAVKPTLVRAAWVVGLGLLLGAVAGVVWEAWWTPPTGAALGGRWLPDTAGSTEVVDAFGTFAVVGGVLGVVYGLAVVLVARGRDVVTALSLFVGALLSARVAEAVGGWLGPEDADAVAAQAEDLTPIVRDLVLPPSTASWWPDWLGSTVLLVPAFAALSIVVVVNLAGWGPKQKAEPVVRVDPADSVG</sequence>
<keyword evidence="1" id="KW-1133">Transmembrane helix</keyword>
<dbReference type="RefSeq" id="WP_128221121.1">
    <property type="nucleotide sequence ID" value="NZ_CP034929.1"/>
</dbReference>
<reference evidence="3" key="1">
    <citation type="journal article" date="2019" name="Int. J. Syst. Evol. Microbiol.">
        <title>The Global Catalogue of Microorganisms (GCM) 10K type strain sequencing project: providing services to taxonomists for standard genome sequencing and annotation.</title>
        <authorList>
            <consortium name="The Broad Institute Genomics Platform"/>
            <consortium name="The Broad Institute Genome Sequencing Center for Infectious Disease"/>
            <person name="Wu L."/>
            <person name="Ma J."/>
        </authorList>
    </citation>
    <scope>NUCLEOTIDE SEQUENCE [LARGE SCALE GENOMIC DNA]</scope>
    <source>
        <strain evidence="3">DFY28</strain>
    </source>
</reference>
<protein>
    <recommendedName>
        <fullName evidence="4">DUF2567 domain-containing protein</fullName>
    </recommendedName>
</protein>
<evidence type="ECO:0000313" key="2">
    <source>
        <dbReference type="EMBL" id="MFC6153269.1"/>
    </source>
</evidence>
<keyword evidence="1" id="KW-0472">Membrane</keyword>
<name>A0ABW1QXE1_9ACTN</name>
<feature type="transmembrane region" description="Helical" evidence="1">
    <location>
        <begin position="152"/>
        <end position="175"/>
    </location>
</feature>
<evidence type="ECO:0000313" key="3">
    <source>
        <dbReference type="Proteomes" id="UP001596098"/>
    </source>
</evidence>
<gene>
    <name evidence="2" type="ORF">ACFPWU_06275</name>
</gene>
<evidence type="ECO:0000256" key="1">
    <source>
        <dbReference type="SAM" id="Phobius"/>
    </source>
</evidence>
<proteinExistence type="predicted"/>
<keyword evidence="1" id="KW-0812">Transmembrane</keyword>
<feature type="transmembrane region" description="Helical" evidence="1">
    <location>
        <begin position="93"/>
        <end position="110"/>
    </location>
</feature>
<organism evidence="2 3">
    <name type="scientific">Nocardioides yefusunii</name>
    <dbReference type="NCBI Taxonomy" id="2500546"/>
    <lineage>
        <taxon>Bacteria</taxon>
        <taxon>Bacillati</taxon>
        <taxon>Actinomycetota</taxon>
        <taxon>Actinomycetes</taxon>
        <taxon>Propionibacteriales</taxon>
        <taxon>Nocardioidaceae</taxon>
        <taxon>Nocardioides</taxon>
    </lineage>
</organism>
<feature type="transmembrane region" description="Helical" evidence="1">
    <location>
        <begin position="65"/>
        <end position="86"/>
    </location>
</feature>